<gene>
    <name evidence="7" type="ORF">ONB1V03_LOCUS2835</name>
</gene>
<organism evidence="7">
    <name type="scientific">Oppiella nova</name>
    <dbReference type="NCBI Taxonomy" id="334625"/>
    <lineage>
        <taxon>Eukaryota</taxon>
        <taxon>Metazoa</taxon>
        <taxon>Ecdysozoa</taxon>
        <taxon>Arthropoda</taxon>
        <taxon>Chelicerata</taxon>
        <taxon>Arachnida</taxon>
        <taxon>Acari</taxon>
        <taxon>Acariformes</taxon>
        <taxon>Sarcoptiformes</taxon>
        <taxon>Oribatida</taxon>
        <taxon>Brachypylina</taxon>
        <taxon>Oppioidea</taxon>
        <taxon>Oppiidae</taxon>
        <taxon>Oppiella</taxon>
    </lineage>
</organism>
<evidence type="ECO:0000313" key="8">
    <source>
        <dbReference type="Proteomes" id="UP000728032"/>
    </source>
</evidence>
<evidence type="ECO:0000256" key="3">
    <source>
        <dbReference type="ARBA" id="ARBA00022989"/>
    </source>
</evidence>
<proteinExistence type="predicted"/>
<dbReference type="GO" id="GO:0016020">
    <property type="term" value="C:membrane"/>
    <property type="evidence" value="ECO:0007669"/>
    <property type="project" value="UniProtKB-SubCell"/>
</dbReference>
<keyword evidence="8" id="KW-1185">Reference proteome</keyword>
<dbReference type="InterPro" id="IPR001902">
    <property type="entry name" value="SLC26A/SulP_fam"/>
</dbReference>
<evidence type="ECO:0000256" key="1">
    <source>
        <dbReference type="ARBA" id="ARBA00004141"/>
    </source>
</evidence>
<reference evidence="7" key="1">
    <citation type="submission" date="2020-11" db="EMBL/GenBank/DDBJ databases">
        <authorList>
            <person name="Tran Van P."/>
        </authorList>
    </citation>
    <scope>NUCLEOTIDE SEQUENCE</scope>
</reference>
<feature type="transmembrane region" description="Helical" evidence="5">
    <location>
        <begin position="43"/>
        <end position="66"/>
    </location>
</feature>
<dbReference type="Proteomes" id="UP000728032">
    <property type="component" value="Unassembled WGS sequence"/>
</dbReference>
<evidence type="ECO:0000256" key="2">
    <source>
        <dbReference type="ARBA" id="ARBA00022692"/>
    </source>
</evidence>
<evidence type="ECO:0000259" key="6">
    <source>
        <dbReference type="Pfam" id="PF00916"/>
    </source>
</evidence>
<feature type="transmembrane region" description="Helical" evidence="5">
    <location>
        <begin position="157"/>
        <end position="176"/>
    </location>
</feature>
<evidence type="ECO:0000256" key="4">
    <source>
        <dbReference type="ARBA" id="ARBA00023136"/>
    </source>
</evidence>
<feature type="transmembrane region" description="Helical" evidence="5">
    <location>
        <begin position="125"/>
        <end position="145"/>
    </location>
</feature>
<comment type="subcellular location">
    <subcellularLocation>
        <location evidence="1">Membrane</location>
        <topology evidence="1">Multi-pass membrane protein</topology>
    </subcellularLocation>
</comment>
<dbReference type="Pfam" id="PF00916">
    <property type="entry name" value="Sulfate_transp"/>
    <property type="match status" value="1"/>
</dbReference>
<feature type="transmembrane region" description="Helical" evidence="5">
    <location>
        <begin position="204"/>
        <end position="227"/>
    </location>
</feature>
<keyword evidence="4 5" id="KW-0472">Membrane</keyword>
<accession>A0A7R9LFV4</accession>
<dbReference type="InterPro" id="IPR011547">
    <property type="entry name" value="SLC26A/SulP_dom"/>
</dbReference>
<dbReference type="OrthoDB" id="7365796at2759"/>
<dbReference type="GO" id="GO:0055085">
    <property type="term" value="P:transmembrane transport"/>
    <property type="evidence" value="ECO:0007669"/>
    <property type="project" value="InterPro"/>
</dbReference>
<evidence type="ECO:0000313" key="7">
    <source>
        <dbReference type="EMBL" id="CAD7640937.1"/>
    </source>
</evidence>
<dbReference type="EMBL" id="OC915550">
    <property type="protein sequence ID" value="CAD7640937.1"/>
    <property type="molecule type" value="Genomic_DNA"/>
</dbReference>
<feature type="domain" description="SLC26A/SulP transporter" evidence="6">
    <location>
        <begin position="33"/>
        <end position="249"/>
    </location>
</feature>
<protein>
    <recommendedName>
        <fullName evidence="6">SLC26A/SulP transporter domain-containing protein</fullName>
    </recommendedName>
</protein>
<name>A0A7R9LFV4_9ACAR</name>
<keyword evidence="2 5" id="KW-0812">Transmembrane</keyword>
<dbReference type="EMBL" id="CAJPVJ010000725">
    <property type="protein sequence ID" value="CAG2163251.1"/>
    <property type="molecule type" value="Genomic_DNA"/>
</dbReference>
<keyword evidence="3 5" id="KW-1133">Transmembrane helix</keyword>
<dbReference type="AlphaFoldDB" id="A0A7R9LFV4"/>
<dbReference type="PANTHER" id="PTHR11814">
    <property type="entry name" value="SULFATE TRANSPORTER"/>
    <property type="match status" value="1"/>
</dbReference>
<evidence type="ECO:0000256" key="5">
    <source>
        <dbReference type="SAM" id="Phobius"/>
    </source>
</evidence>
<sequence length="250" mass="27404">MSSNAAQKLNALPIDYAHKNISNGTSDPTGDVDYTTLEVLTSLCMLTGIFQFAMGFIQLGSLSVILSDTLVSAFSTGCAIQVATSQLNSLFDIHVPKNKVYVKWLPFKMVNDWIGIAEQLVHTNLVTLGLSAFGIALLVFVKEYIEPKLKAKFKTNIPFPIDIMLVIGFTIFSWLMNLHTKYQVGIMGNIPKGLPAPKLPRLDLLSSIIMDSLVIAIVAFAVSLSLAKIFAKKHKYKIDANQELIALGSR</sequence>